<reference evidence="2" key="2">
    <citation type="submission" date="2015-01" db="EMBL/GenBank/DDBJ databases">
        <title>Evolutionary Origins and Diversification of the Mycorrhizal Mutualists.</title>
        <authorList>
            <consortium name="DOE Joint Genome Institute"/>
            <consortium name="Mycorrhizal Genomics Consortium"/>
            <person name="Kohler A."/>
            <person name="Kuo A."/>
            <person name="Nagy L.G."/>
            <person name="Floudas D."/>
            <person name="Copeland A."/>
            <person name="Barry K.W."/>
            <person name="Cichocki N."/>
            <person name="Veneault-Fourrey C."/>
            <person name="LaButti K."/>
            <person name="Lindquist E.A."/>
            <person name="Lipzen A."/>
            <person name="Lundell T."/>
            <person name="Morin E."/>
            <person name="Murat C."/>
            <person name="Riley R."/>
            <person name="Ohm R."/>
            <person name="Sun H."/>
            <person name="Tunlid A."/>
            <person name="Henrissat B."/>
            <person name="Grigoriev I.V."/>
            <person name="Hibbett D.S."/>
            <person name="Martin F."/>
        </authorList>
    </citation>
    <scope>NUCLEOTIDE SEQUENCE [LARGE SCALE GENOMIC DNA]</scope>
    <source>
        <strain evidence="2">Zn</strain>
    </source>
</reference>
<dbReference type="InParanoid" id="A0A0C3HCB2"/>
<name>A0A0C3HCB2_OIDMZ</name>
<reference evidence="1 2" key="1">
    <citation type="submission" date="2014-04" db="EMBL/GenBank/DDBJ databases">
        <authorList>
            <consortium name="DOE Joint Genome Institute"/>
            <person name="Kuo A."/>
            <person name="Martino E."/>
            <person name="Perotto S."/>
            <person name="Kohler A."/>
            <person name="Nagy L.G."/>
            <person name="Floudas D."/>
            <person name="Copeland A."/>
            <person name="Barry K.W."/>
            <person name="Cichocki N."/>
            <person name="Veneault-Fourrey C."/>
            <person name="LaButti K."/>
            <person name="Lindquist E.A."/>
            <person name="Lipzen A."/>
            <person name="Lundell T."/>
            <person name="Morin E."/>
            <person name="Murat C."/>
            <person name="Sun H."/>
            <person name="Tunlid A."/>
            <person name="Henrissat B."/>
            <person name="Grigoriev I.V."/>
            <person name="Hibbett D.S."/>
            <person name="Martin F."/>
            <person name="Nordberg H.P."/>
            <person name="Cantor M.N."/>
            <person name="Hua S.X."/>
        </authorList>
    </citation>
    <scope>NUCLEOTIDE SEQUENCE [LARGE SCALE GENOMIC DNA]</scope>
    <source>
        <strain evidence="1 2">Zn</strain>
    </source>
</reference>
<accession>A0A0C3HCB2</accession>
<protein>
    <submittedName>
        <fullName evidence="1">Uncharacterized protein</fullName>
    </submittedName>
</protein>
<keyword evidence="2" id="KW-1185">Reference proteome</keyword>
<sequence>MVSPTVVSIGPTTQCKRIRPEWEIIDLETGTCKTKAYLDFREVSARDTTMGQISKGNSVSNTAFNAIPPLPAKHGHYLNSAFISSPPSNTSIAISNRSVILPTEIPEQDIRHRSRSTPSRLRGDAKCYVPRRAVSLGSLPLHSAGVPSYPAFGAFSSMLMTNDMITTSPALYHPTDIPAPNFPIVYISAPINTTTGSPPLPESPRIKYNSTFQTLEEDSTLHLKTRAYRRLLLSPELSFRAKALKPVNPFISITRGDGSVQVTLKYTTMPIYSVTVGPGMDSGGKGAKKGAAGPFRAAALWEFAGQTFAKYDRHKKLRPKRRRAIRESLDKIIPRSSLSNQILADDDETDKVFKDEEVRAEWTNFVSGTDSWDLSSPHYTSGLLAMSSRLSTQERDFDRYQQGDRRGRLRTRANMLDRYSYEKRPPESSYPSPIVPFVSCEERVPEETEVDDEWDAPTNCTLRSSIEQQQTTGLGLSFR</sequence>
<evidence type="ECO:0000313" key="2">
    <source>
        <dbReference type="Proteomes" id="UP000054321"/>
    </source>
</evidence>
<evidence type="ECO:0000313" key="1">
    <source>
        <dbReference type="EMBL" id="KIN05946.1"/>
    </source>
</evidence>
<dbReference type="EMBL" id="KN832871">
    <property type="protein sequence ID" value="KIN05946.1"/>
    <property type="molecule type" value="Genomic_DNA"/>
</dbReference>
<dbReference type="Proteomes" id="UP000054321">
    <property type="component" value="Unassembled WGS sequence"/>
</dbReference>
<dbReference type="AlphaFoldDB" id="A0A0C3HCB2"/>
<dbReference type="HOGENOM" id="CLU_569969_0_0_1"/>
<organism evidence="1 2">
    <name type="scientific">Oidiodendron maius (strain Zn)</name>
    <dbReference type="NCBI Taxonomy" id="913774"/>
    <lineage>
        <taxon>Eukaryota</taxon>
        <taxon>Fungi</taxon>
        <taxon>Dikarya</taxon>
        <taxon>Ascomycota</taxon>
        <taxon>Pezizomycotina</taxon>
        <taxon>Leotiomycetes</taxon>
        <taxon>Leotiomycetes incertae sedis</taxon>
        <taxon>Myxotrichaceae</taxon>
        <taxon>Oidiodendron</taxon>
    </lineage>
</organism>
<gene>
    <name evidence="1" type="ORF">OIDMADRAFT_176074</name>
</gene>
<proteinExistence type="predicted"/>